<dbReference type="InterPro" id="IPR017734">
    <property type="entry name" value="T6SS_SciN"/>
</dbReference>
<reference evidence="1 2" key="1">
    <citation type="submission" date="2022-01" db="EMBL/GenBank/DDBJ databases">
        <title>Whole genome-based taxonomy of the Shewanellaceae.</title>
        <authorList>
            <person name="Martin-Rodriguez A.J."/>
        </authorList>
    </citation>
    <scope>NUCLEOTIDE SEQUENCE [LARGE SCALE GENOMIC DNA]</scope>
    <source>
        <strain evidence="1 2">DSM 17177</strain>
    </source>
</reference>
<accession>A0ABT0LFI6</accession>
<organism evidence="1 2">
    <name type="scientific">Shewanella surugensis</name>
    <dbReference type="NCBI Taxonomy" id="212020"/>
    <lineage>
        <taxon>Bacteria</taxon>
        <taxon>Pseudomonadati</taxon>
        <taxon>Pseudomonadota</taxon>
        <taxon>Gammaproteobacteria</taxon>
        <taxon>Alteromonadales</taxon>
        <taxon>Shewanellaceae</taxon>
        <taxon>Shewanella</taxon>
    </lineage>
</organism>
<dbReference type="Pfam" id="PF12790">
    <property type="entry name" value="T6SS-SciN"/>
    <property type="match status" value="1"/>
</dbReference>
<name>A0ABT0LFI6_9GAMM</name>
<keyword evidence="1" id="KW-0449">Lipoprotein</keyword>
<dbReference type="PROSITE" id="PS51257">
    <property type="entry name" value="PROKAR_LIPOPROTEIN"/>
    <property type="match status" value="1"/>
</dbReference>
<keyword evidence="2" id="KW-1185">Reference proteome</keyword>
<sequence>MYRYLIFLIPLLLVGCASEPKPETAGVAASSPDSIKWQWQPKAIKMSVAATDKLNWYDGQAHSLMLCVYQLSDKAKFVEYASTANGINIMLGCNRFDNSVTQSERIFLQPGSKWIGSFDRFDKTKFLGVVAGYVDRGGDVTAVYDIPVLKSETGMWWWSKDWYTPEVLSVSMSFNEDTLRQNDEVKKNSK</sequence>
<comment type="caution">
    <text evidence="1">The sequence shown here is derived from an EMBL/GenBank/DDBJ whole genome shotgun (WGS) entry which is preliminary data.</text>
</comment>
<gene>
    <name evidence="1" type="primary">tssJ</name>
    <name evidence="1" type="ORF">L2764_18755</name>
</gene>
<protein>
    <submittedName>
        <fullName evidence="1">Type VI secretion system lipoprotein TssJ</fullName>
    </submittedName>
</protein>
<dbReference type="Proteomes" id="UP001203423">
    <property type="component" value="Unassembled WGS sequence"/>
</dbReference>
<dbReference type="InterPro" id="IPR038706">
    <property type="entry name" value="Type_VI_SciN-like_sf"/>
</dbReference>
<dbReference type="Gene3D" id="2.60.40.4150">
    <property type="entry name" value="Type VI secretion system, lipoprotein SciN"/>
    <property type="match status" value="1"/>
</dbReference>
<dbReference type="NCBIfam" id="TIGR03352">
    <property type="entry name" value="VI_chp_3"/>
    <property type="match status" value="1"/>
</dbReference>
<proteinExistence type="predicted"/>
<dbReference type="EMBL" id="JAKIKS010000089">
    <property type="protein sequence ID" value="MCL1126467.1"/>
    <property type="molecule type" value="Genomic_DNA"/>
</dbReference>
<evidence type="ECO:0000313" key="2">
    <source>
        <dbReference type="Proteomes" id="UP001203423"/>
    </source>
</evidence>
<evidence type="ECO:0000313" key="1">
    <source>
        <dbReference type="EMBL" id="MCL1126467.1"/>
    </source>
</evidence>
<dbReference type="RefSeq" id="WP_248941855.1">
    <property type="nucleotide sequence ID" value="NZ_JAKIKS010000089.1"/>
</dbReference>